<reference evidence="6" key="1">
    <citation type="submission" date="2024-06" db="EMBL/GenBank/DDBJ databases">
        <authorList>
            <person name="Ryan C."/>
        </authorList>
    </citation>
    <scope>NUCLEOTIDE SEQUENCE [LARGE SCALE GENOMIC DNA]</scope>
</reference>
<accession>A0ABC8W0F6</accession>
<evidence type="ECO:0000256" key="2">
    <source>
        <dbReference type="ARBA" id="ARBA00023163"/>
    </source>
</evidence>
<protein>
    <submittedName>
        <fullName evidence="5">Uncharacterized protein</fullName>
    </submittedName>
</protein>
<dbReference type="Proteomes" id="UP001497457">
    <property type="component" value="Chromosome 11b"/>
</dbReference>
<comment type="caution">
    <text evidence="3">Lacks conserved residue(s) required for the propagation of feature annotation.</text>
</comment>
<feature type="compositionally biased region" description="Polar residues" evidence="4">
    <location>
        <begin position="28"/>
        <end position="46"/>
    </location>
</feature>
<gene>
    <name evidence="5" type="ORF">URODEC1_LOCUS8666</name>
</gene>
<feature type="region of interest" description="Leucine repeat II (LRII)" evidence="3">
    <location>
        <begin position="258"/>
        <end position="290"/>
    </location>
</feature>
<evidence type="ECO:0000313" key="5">
    <source>
        <dbReference type="EMBL" id="CAL4900387.1"/>
    </source>
</evidence>
<evidence type="ECO:0000256" key="4">
    <source>
        <dbReference type="SAM" id="MobiDB-lite"/>
    </source>
</evidence>
<keyword evidence="1" id="KW-0805">Transcription regulation</keyword>
<name>A0ABC8W0F6_9POAL</name>
<feature type="short sequence motif" description="VHIID" evidence="3">
    <location>
        <begin position="206"/>
        <end position="210"/>
    </location>
</feature>
<reference evidence="5 6" key="2">
    <citation type="submission" date="2024-10" db="EMBL/GenBank/DDBJ databases">
        <authorList>
            <person name="Ryan C."/>
        </authorList>
    </citation>
    <scope>NUCLEOTIDE SEQUENCE [LARGE SCALE GENOMIC DNA]</scope>
</reference>
<feature type="compositionally biased region" description="Low complexity" evidence="4">
    <location>
        <begin position="68"/>
        <end position="79"/>
    </location>
</feature>
<dbReference type="EMBL" id="OZ075121">
    <property type="protein sequence ID" value="CAL4900387.1"/>
    <property type="molecule type" value="Genomic_DNA"/>
</dbReference>
<feature type="region of interest" description="Disordered" evidence="4">
    <location>
        <begin position="1"/>
        <end position="79"/>
    </location>
</feature>
<dbReference type="AlphaFoldDB" id="A0ABC8W0F6"/>
<evidence type="ECO:0000256" key="3">
    <source>
        <dbReference type="PROSITE-ProRule" id="PRU01191"/>
    </source>
</evidence>
<dbReference type="PANTHER" id="PTHR31636">
    <property type="entry name" value="OSJNBA0084A10.13 PROTEIN-RELATED"/>
    <property type="match status" value="1"/>
</dbReference>
<evidence type="ECO:0000256" key="1">
    <source>
        <dbReference type="ARBA" id="ARBA00023015"/>
    </source>
</evidence>
<dbReference type="InterPro" id="IPR005202">
    <property type="entry name" value="TF_GRAS"/>
</dbReference>
<proteinExistence type="inferred from homology"/>
<feature type="compositionally biased region" description="Polar residues" evidence="4">
    <location>
        <begin position="1"/>
        <end position="10"/>
    </location>
</feature>
<keyword evidence="6" id="KW-1185">Reference proteome</keyword>
<sequence length="497" mass="53071">MSSSVNSKNNGKAVVKEVSSPTAMDDVPQTTFQPPVTQENNYNANHQAPPLLNKSVTDDDKSKVAGWSSSSLTPPSSSVPEPLVWTLALLVRDLMKHCVAALDAGNLAEVNTDLRLMSFFSLASPTGNPTQRVAFAFAEALARRAIQATMPGLSWALGLQVAQASPYAADAARRCFDSLCPFLRVAASAANQAIVAAATSAGKKQVHVVDLGGASTDQWLDLLRLFAAVRRAGAAPFLLRLSVVTLQEASLSRAAGVLTQEAVRLRVPFVFNPVRSHIDRFSPADIAALGARPRGCEEALVITSTVQLHRLLANEVSVELSPRAGPSRQVITGADVLLRVLCDMSPELVLLTEQEAEHNGAGLWDRVSSAFDYYAALFGDLVAAGGGESPERAAVERVLLREEIVDIVAREGSARRERHEGVRSWAKRMAAAGFKPATAVMSYDASAAAAADVGLQAQQMAAADGTLRYWVRNEDACVVVYSRMTPIFSVTAWRPAN</sequence>
<feature type="short sequence motif" description="LXXLL motif" evidence="3">
    <location>
        <begin position="308"/>
        <end position="312"/>
    </location>
</feature>
<organism evidence="5 6">
    <name type="scientific">Urochloa decumbens</name>
    <dbReference type="NCBI Taxonomy" id="240449"/>
    <lineage>
        <taxon>Eukaryota</taxon>
        <taxon>Viridiplantae</taxon>
        <taxon>Streptophyta</taxon>
        <taxon>Embryophyta</taxon>
        <taxon>Tracheophyta</taxon>
        <taxon>Spermatophyta</taxon>
        <taxon>Magnoliopsida</taxon>
        <taxon>Liliopsida</taxon>
        <taxon>Poales</taxon>
        <taxon>Poaceae</taxon>
        <taxon>PACMAD clade</taxon>
        <taxon>Panicoideae</taxon>
        <taxon>Panicodae</taxon>
        <taxon>Paniceae</taxon>
        <taxon>Melinidinae</taxon>
        <taxon>Urochloa</taxon>
    </lineage>
</organism>
<dbReference type="PROSITE" id="PS50985">
    <property type="entry name" value="GRAS"/>
    <property type="match status" value="1"/>
</dbReference>
<evidence type="ECO:0000313" key="6">
    <source>
        <dbReference type="Proteomes" id="UP001497457"/>
    </source>
</evidence>
<keyword evidence="2" id="KW-0804">Transcription</keyword>
<feature type="region of interest" description="SAW" evidence="3">
    <location>
        <begin position="409"/>
        <end position="494"/>
    </location>
</feature>
<dbReference type="Pfam" id="PF03514">
    <property type="entry name" value="GRAS"/>
    <property type="match status" value="1"/>
</dbReference>
<comment type="similarity">
    <text evidence="3">Belongs to the GRAS family.</text>
</comment>